<dbReference type="EMBL" id="VYQF01000002">
    <property type="protein sequence ID" value="KAA9039406.1"/>
    <property type="molecule type" value="Genomic_DNA"/>
</dbReference>
<accession>A0A5J5IHG6</accession>
<gene>
    <name evidence="2" type="ORF">FW778_11320</name>
</gene>
<dbReference type="Pfam" id="PF13302">
    <property type="entry name" value="Acetyltransf_3"/>
    <property type="match status" value="1"/>
</dbReference>
<dbReference type="InterPro" id="IPR016181">
    <property type="entry name" value="Acyl_CoA_acyltransferase"/>
</dbReference>
<dbReference type="Proteomes" id="UP000326903">
    <property type="component" value="Unassembled WGS sequence"/>
</dbReference>
<dbReference type="GO" id="GO:0016747">
    <property type="term" value="F:acyltransferase activity, transferring groups other than amino-acyl groups"/>
    <property type="evidence" value="ECO:0007669"/>
    <property type="project" value="InterPro"/>
</dbReference>
<dbReference type="RefSeq" id="WP_150414817.1">
    <property type="nucleotide sequence ID" value="NZ_VYQF01000002.1"/>
</dbReference>
<dbReference type="AlphaFoldDB" id="A0A5J5IHG6"/>
<name>A0A5J5IHG6_9BACT</name>
<evidence type="ECO:0000313" key="2">
    <source>
        <dbReference type="EMBL" id="KAA9039406.1"/>
    </source>
</evidence>
<evidence type="ECO:0000313" key="3">
    <source>
        <dbReference type="Proteomes" id="UP000326903"/>
    </source>
</evidence>
<dbReference type="SUPFAM" id="SSF55729">
    <property type="entry name" value="Acyl-CoA N-acyltransferases (Nat)"/>
    <property type="match status" value="1"/>
</dbReference>
<dbReference type="InterPro" id="IPR000182">
    <property type="entry name" value="GNAT_dom"/>
</dbReference>
<evidence type="ECO:0000259" key="1">
    <source>
        <dbReference type="Pfam" id="PF13302"/>
    </source>
</evidence>
<organism evidence="2 3">
    <name type="scientific">Ginsengibacter hankyongi</name>
    <dbReference type="NCBI Taxonomy" id="2607284"/>
    <lineage>
        <taxon>Bacteria</taxon>
        <taxon>Pseudomonadati</taxon>
        <taxon>Bacteroidota</taxon>
        <taxon>Chitinophagia</taxon>
        <taxon>Chitinophagales</taxon>
        <taxon>Chitinophagaceae</taxon>
        <taxon>Ginsengibacter</taxon>
    </lineage>
</organism>
<keyword evidence="3" id="KW-1185">Reference proteome</keyword>
<reference evidence="2 3" key="1">
    <citation type="submission" date="2019-09" db="EMBL/GenBank/DDBJ databases">
        <title>Draft genome sequence of Ginsengibacter sp. BR5-29.</title>
        <authorList>
            <person name="Im W.-T."/>
        </authorList>
    </citation>
    <scope>NUCLEOTIDE SEQUENCE [LARGE SCALE GENOMIC DNA]</scope>
    <source>
        <strain evidence="2 3">BR5-29</strain>
    </source>
</reference>
<feature type="domain" description="N-acetyltransferase" evidence="1">
    <location>
        <begin position="17"/>
        <end position="117"/>
    </location>
</feature>
<sequence>MIRIEKFDQFNSEILISWINTAETLMQFAEPSFLFPLTKDQLDKSPSDKNRYALQAIELNTQTMIGYGEIYLTKQSAHLGRIIIGEAKERGKGYGQAIVKFLLDYAFKNLHPSKVELTFLSGILLR</sequence>
<comment type="caution">
    <text evidence="2">The sequence shown here is derived from an EMBL/GenBank/DDBJ whole genome shotgun (WGS) entry which is preliminary data.</text>
</comment>
<keyword evidence="2" id="KW-0808">Transferase</keyword>
<dbReference type="Gene3D" id="3.40.630.30">
    <property type="match status" value="1"/>
</dbReference>
<proteinExistence type="predicted"/>
<protein>
    <submittedName>
        <fullName evidence="2">GNAT family N-acetyltransferase</fullName>
    </submittedName>
</protein>